<organism evidence="2 3">
    <name type="scientific">Stichopus japonicus</name>
    <name type="common">Sea cucumber</name>
    <dbReference type="NCBI Taxonomy" id="307972"/>
    <lineage>
        <taxon>Eukaryota</taxon>
        <taxon>Metazoa</taxon>
        <taxon>Echinodermata</taxon>
        <taxon>Eleutherozoa</taxon>
        <taxon>Echinozoa</taxon>
        <taxon>Holothuroidea</taxon>
        <taxon>Aspidochirotacea</taxon>
        <taxon>Aspidochirotida</taxon>
        <taxon>Stichopodidae</taxon>
        <taxon>Apostichopus</taxon>
    </lineage>
</organism>
<accession>A0A2G8KXD2</accession>
<feature type="repeat" description="Filamin" evidence="1">
    <location>
        <begin position="1"/>
        <end position="37"/>
    </location>
</feature>
<name>A0A2G8KXD2_STIJA</name>
<gene>
    <name evidence="2" type="ORF">BSL78_10485</name>
</gene>
<evidence type="ECO:0000256" key="1">
    <source>
        <dbReference type="PROSITE-ProRule" id="PRU00087"/>
    </source>
</evidence>
<proteinExistence type="predicted"/>
<dbReference type="OrthoDB" id="2525164at2759"/>
<sequence length="212" mass="23834">MIFTFTPKLPGVYKLYVEEVHSNNQLQLPGSPFRLVVYGDPVHLLDFGRLADELPSCQSLSQSTPSWLDGEWITRKIAGTKRGVLRSGWVFQPSWCSLDIFTTEDLKLAAETPPLKTIAILGSSIDRGIFFSLLDLLLANDEKYKLTDSDFSKCWGFAQVQVGNLKIMYQDFRVASSFNMNVSKDGKSEVICHDEKEAKSGNYDLFGEGMLF</sequence>
<evidence type="ECO:0000313" key="2">
    <source>
        <dbReference type="EMBL" id="PIK52625.1"/>
    </source>
</evidence>
<dbReference type="AlphaFoldDB" id="A0A2G8KXD2"/>
<dbReference type="EMBL" id="MRZV01000320">
    <property type="protein sequence ID" value="PIK52625.1"/>
    <property type="molecule type" value="Genomic_DNA"/>
</dbReference>
<keyword evidence="3" id="KW-1185">Reference proteome</keyword>
<comment type="caution">
    <text evidence="2">The sequence shown here is derived from an EMBL/GenBank/DDBJ whole genome shotgun (WGS) entry which is preliminary data.</text>
</comment>
<reference evidence="2 3" key="1">
    <citation type="journal article" date="2017" name="PLoS Biol.">
        <title>The sea cucumber genome provides insights into morphological evolution and visceral regeneration.</title>
        <authorList>
            <person name="Zhang X."/>
            <person name="Sun L."/>
            <person name="Yuan J."/>
            <person name="Sun Y."/>
            <person name="Gao Y."/>
            <person name="Zhang L."/>
            <person name="Li S."/>
            <person name="Dai H."/>
            <person name="Hamel J.F."/>
            <person name="Liu C."/>
            <person name="Yu Y."/>
            <person name="Liu S."/>
            <person name="Lin W."/>
            <person name="Guo K."/>
            <person name="Jin S."/>
            <person name="Xu P."/>
            <person name="Storey K.B."/>
            <person name="Huan P."/>
            <person name="Zhang T."/>
            <person name="Zhou Y."/>
            <person name="Zhang J."/>
            <person name="Lin C."/>
            <person name="Li X."/>
            <person name="Xing L."/>
            <person name="Huo D."/>
            <person name="Sun M."/>
            <person name="Wang L."/>
            <person name="Mercier A."/>
            <person name="Li F."/>
            <person name="Yang H."/>
            <person name="Xiang J."/>
        </authorList>
    </citation>
    <scope>NUCLEOTIDE SEQUENCE [LARGE SCALE GENOMIC DNA]</scope>
    <source>
        <strain evidence="2">Shaxun</strain>
        <tissue evidence="2">Muscle</tissue>
    </source>
</reference>
<dbReference type="InterPro" id="IPR017868">
    <property type="entry name" value="Filamin/ABP280_repeat-like"/>
</dbReference>
<evidence type="ECO:0000313" key="3">
    <source>
        <dbReference type="Proteomes" id="UP000230750"/>
    </source>
</evidence>
<dbReference type="Proteomes" id="UP000230750">
    <property type="component" value="Unassembled WGS sequence"/>
</dbReference>
<dbReference type="PROSITE" id="PS50194">
    <property type="entry name" value="FILAMIN_REPEAT"/>
    <property type="match status" value="1"/>
</dbReference>
<protein>
    <submittedName>
        <fullName evidence="2">Uncharacterized protein</fullName>
    </submittedName>
</protein>